<feature type="domain" description="CXXC-type" evidence="6">
    <location>
        <begin position="108"/>
        <end position="154"/>
    </location>
</feature>
<evidence type="ECO:0000256" key="3">
    <source>
        <dbReference type="ARBA" id="ARBA00022833"/>
    </source>
</evidence>
<dbReference type="GO" id="GO:0003677">
    <property type="term" value="F:DNA binding"/>
    <property type="evidence" value="ECO:0007669"/>
    <property type="project" value="InterPro"/>
</dbReference>
<name>A0A2A2LL45_9BILA</name>
<protein>
    <recommendedName>
        <fullName evidence="6">CXXC-type domain-containing protein</fullName>
    </recommendedName>
</protein>
<dbReference type="Pfam" id="PF02008">
    <property type="entry name" value="zf-CXXC"/>
    <property type="match status" value="1"/>
</dbReference>
<keyword evidence="2 4" id="KW-0863">Zinc-finger</keyword>
<dbReference type="OrthoDB" id="308383at2759"/>
<dbReference type="InterPro" id="IPR002857">
    <property type="entry name" value="Znf_CXXC"/>
</dbReference>
<dbReference type="GO" id="GO:0008270">
    <property type="term" value="F:zinc ion binding"/>
    <property type="evidence" value="ECO:0007669"/>
    <property type="project" value="UniProtKB-KW"/>
</dbReference>
<evidence type="ECO:0000313" key="8">
    <source>
        <dbReference type="Proteomes" id="UP000218231"/>
    </source>
</evidence>
<accession>A0A2A2LL45</accession>
<sequence length="394" mass="43603">MNTLMQMGPMMLMDGNNTGLQTIHHHQPFQPQPSHQHHMLVQQAPITSSMNRSQRCGVCRGCQMKPCGLCTYCQDSPQFGGPGVKKQSCIERRCLRVLENRLQRDAPTFKARVGCNQCEDCRMPDCQICLVCLDKRFFENRYMTGAMCAKKRCNNATSIELPVQSNPHAIHEFQQRQAQKRAYDQVATQSGPPQAGLHFDMKRRAEMPYPVPVSLQMPPQQPPAALGGNPAQARILAINPGNNYVVPQMHRLPMTMPQAQPQHPNNNLPLLTTAPIVTSVSNCTASANGIPSIDSTQPIPPDPTTNSNSTNHPQILSHQNCNNGQQNMISTTSVHMPAAFLVPAYGPHSGLPNKSFDYFPHKTFDFVDLNPNGDPFVPPSYAPDMKNAVVLQPL</sequence>
<evidence type="ECO:0000256" key="4">
    <source>
        <dbReference type="PROSITE-ProRule" id="PRU00509"/>
    </source>
</evidence>
<comment type="caution">
    <text evidence="7">The sequence shown here is derived from an EMBL/GenBank/DDBJ whole genome shotgun (WGS) entry which is preliminary data.</text>
</comment>
<gene>
    <name evidence="7" type="ORF">WR25_25614</name>
</gene>
<feature type="domain" description="CXXC-type" evidence="6">
    <location>
        <begin position="48"/>
        <end position="95"/>
    </location>
</feature>
<evidence type="ECO:0000313" key="7">
    <source>
        <dbReference type="EMBL" id="PAV86946.1"/>
    </source>
</evidence>
<keyword evidence="8" id="KW-1185">Reference proteome</keyword>
<evidence type="ECO:0000256" key="1">
    <source>
        <dbReference type="ARBA" id="ARBA00022723"/>
    </source>
</evidence>
<feature type="compositionally biased region" description="Polar residues" evidence="5">
    <location>
        <begin position="288"/>
        <end position="297"/>
    </location>
</feature>
<dbReference type="EMBL" id="LIAE01006616">
    <property type="protein sequence ID" value="PAV86946.1"/>
    <property type="molecule type" value="Genomic_DNA"/>
</dbReference>
<dbReference type="AlphaFoldDB" id="A0A2A2LL45"/>
<evidence type="ECO:0000259" key="6">
    <source>
        <dbReference type="PROSITE" id="PS51058"/>
    </source>
</evidence>
<evidence type="ECO:0000256" key="5">
    <source>
        <dbReference type="SAM" id="MobiDB-lite"/>
    </source>
</evidence>
<reference evidence="7 8" key="1">
    <citation type="journal article" date="2017" name="Curr. Biol.">
        <title>Genome architecture and evolution of a unichromosomal asexual nematode.</title>
        <authorList>
            <person name="Fradin H."/>
            <person name="Zegar C."/>
            <person name="Gutwein M."/>
            <person name="Lucas J."/>
            <person name="Kovtun M."/>
            <person name="Corcoran D."/>
            <person name="Baugh L.R."/>
            <person name="Kiontke K."/>
            <person name="Gunsalus K."/>
            <person name="Fitch D.H."/>
            <person name="Piano F."/>
        </authorList>
    </citation>
    <scope>NUCLEOTIDE SEQUENCE [LARGE SCALE GENOMIC DNA]</scope>
    <source>
        <strain evidence="7">PF1309</strain>
    </source>
</reference>
<feature type="region of interest" description="Disordered" evidence="5">
    <location>
        <begin position="288"/>
        <end position="309"/>
    </location>
</feature>
<proteinExistence type="predicted"/>
<keyword evidence="1" id="KW-0479">Metal-binding</keyword>
<evidence type="ECO:0000256" key="2">
    <source>
        <dbReference type="ARBA" id="ARBA00022771"/>
    </source>
</evidence>
<organism evidence="7 8">
    <name type="scientific">Diploscapter pachys</name>
    <dbReference type="NCBI Taxonomy" id="2018661"/>
    <lineage>
        <taxon>Eukaryota</taxon>
        <taxon>Metazoa</taxon>
        <taxon>Ecdysozoa</taxon>
        <taxon>Nematoda</taxon>
        <taxon>Chromadorea</taxon>
        <taxon>Rhabditida</taxon>
        <taxon>Rhabditina</taxon>
        <taxon>Rhabditomorpha</taxon>
        <taxon>Rhabditoidea</taxon>
        <taxon>Rhabditidae</taxon>
        <taxon>Diploscapter</taxon>
    </lineage>
</organism>
<dbReference type="PROSITE" id="PS51058">
    <property type="entry name" value="ZF_CXXC"/>
    <property type="match status" value="2"/>
</dbReference>
<dbReference type="Proteomes" id="UP000218231">
    <property type="component" value="Unassembled WGS sequence"/>
</dbReference>
<dbReference type="STRING" id="2018661.A0A2A2LL45"/>
<keyword evidence="3" id="KW-0862">Zinc</keyword>